<dbReference type="Gene3D" id="4.10.280.10">
    <property type="entry name" value="Helix-loop-helix DNA-binding domain"/>
    <property type="match status" value="1"/>
</dbReference>
<feature type="compositionally biased region" description="Polar residues" evidence="6">
    <location>
        <begin position="337"/>
        <end position="346"/>
    </location>
</feature>
<evidence type="ECO:0000259" key="7">
    <source>
        <dbReference type="PROSITE" id="PS50888"/>
    </source>
</evidence>
<keyword evidence="9" id="KW-1185">Reference proteome</keyword>
<dbReference type="eggNOG" id="ENOG502QRHF">
    <property type="taxonomic scope" value="Eukaryota"/>
</dbReference>
<dbReference type="GO" id="GO:0005634">
    <property type="term" value="C:nucleus"/>
    <property type="evidence" value="ECO:0000318"/>
    <property type="project" value="GO_Central"/>
</dbReference>
<feature type="compositionally biased region" description="Low complexity" evidence="6">
    <location>
        <begin position="380"/>
        <end position="394"/>
    </location>
</feature>
<organism evidence="8 9">
    <name type="scientific">Amborella trichopoda</name>
    <dbReference type="NCBI Taxonomy" id="13333"/>
    <lineage>
        <taxon>Eukaryota</taxon>
        <taxon>Viridiplantae</taxon>
        <taxon>Streptophyta</taxon>
        <taxon>Embryophyta</taxon>
        <taxon>Tracheophyta</taxon>
        <taxon>Spermatophyta</taxon>
        <taxon>Magnoliopsida</taxon>
        <taxon>Amborellales</taxon>
        <taxon>Amborellaceae</taxon>
        <taxon>Amborella</taxon>
    </lineage>
</organism>
<dbReference type="OMA" id="SPCESAK"/>
<dbReference type="GO" id="GO:0000976">
    <property type="term" value="F:transcription cis-regulatory region binding"/>
    <property type="evidence" value="ECO:0000318"/>
    <property type="project" value="GO_Central"/>
</dbReference>
<dbReference type="InterPro" id="IPR036638">
    <property type="entry name" value="HLH_DNA-bd_sf"/>
</dbReference>
<evidence type="ECO:0000256" key="1">
    <source>
        <dbReference type="ARBA" id="ARBA00023015"/>
    </source>
</evidence>
<evidence type="ECO:0000313" key="8">
    <source>
        <dbReference type="EMBL" id="ERN20674.1"/>
    </source>
</evidence>
<sequence>MEPLSHSIHQGLVPDLQPPSDGFHLLETGHPDTRYGRRVEANDPTTARKVQKADREKLRRDRLNEQFLELGSALDPDRPKNDKATILTDAVQMLKDLTAEVNRLKAENVSLSEESDDLMLEKNELKDEKATLRSDVESLRIQYQQRIAVMFPWAPMDPTVAMGPTPYPFPMPTLATPDSQRTPTQGHAQASMTPFMPVPFHPSIQPFPFFRSVDPSGNNQYLSLTPYASTVNVHSHVERPSAQYPSPVPPLPGFVLQLQPTISVPDPRSLTPSMPVANHETLGFQQGSIATELSPCESAKKCEDLHSSMGADLELRTPTSSSRDSTCQSKCSRSDSQETGENQECSIKTKKTKQSSDSSAAAGSACPGKCLDDALSVNLGNSSSSESCDGSPSNKECAVQT</sequence>
<dbReference type="PROSITE" id="PS50888">
    <property type="entry name" value="BHLH"/>
    <property type="match status" value="1"/>
</dbReference>
<dbReference type="OrthoDB" id="515493at2759"/>
<keyword evidence="5" id="KW-0175">Coiled coil</keyword>
<dbReference type="Pfam" id="PF23177">
    <property type="entry name" value="bHLH_IRO3"/>
    <property type="match status" value="1"/>
</dbReference>
<dbReference type="Gramene" id="ERN20674">
    <property type="protein sequence ID" value="ERN20674"/>
    <property type="gene ID" value="AMTR_s00070p00188780"/>
</dbReference>
<keyword evidence="4" id="KW-0539">Nucleus</keyword>
<name>U5DDP1_AMBTC</name>
<dbReference type="AlphaFoldDB" id="U5DDP1"/>
<feature type="compositionally biased region" description="Basic and acidic residues" evidence="6">
    <location>
        <begin position="27"/>
        <end position="41"/>
    </location>
</feature>
<dbReference type="GO" id="GO:0046983">
    <property type="term" value="F:protein dimerization activity"/>
    <property type="evidence" value="ECO:0007669"/>
    <property type="project" value="InterPro"/>
</dbReference>
<dbReference type="InterPro" id="IPR044579">
    <property type="entry name" value="bHLH11/121"/>
</dbReference>
<proteinExistence type="predicted"/>
<evidence type="ECO:0000256" key="5">
    <source>
        <dbReference type="SAM" id="Coils"/>
    </source>
</evidence>
<dbReference type="KEGG" id="atr:18449096"/>
<gene>
    <name evidence="8" type="ORF">AMTR_s00070p00188780</name>
</gene>
<dbReference type="EMBL" id="KI392058">
    <property type="protein sequence ID" value="ERN20674.1"/>
    <property type="molecule type" value="Genomic_DNA"/>
</dbReference>
<feature type="region of interest" description="Disordered" evidence="6">
    <location>
        <begin position="380"/>
        <end position="401"/>
    </location>
</feature>
<reference evidence="9" key="1">
    <citation type="journal article" date="2013" name="Science">
        <title>The Amborella genome and the evolution of flowering plants.</title>
        <authorList>
            <consortium name="Amborella Genome Project"/>
        </authorList>
    </citation>
    <scope>NUCLEOTIDE SEQUENCE [LARGE SCALE GENOMIC DNA]</scope>
</reference>
<feature type="coiled-coil region" evidence="5">
    <location>
        <begin position="87"/>
        <end position="142"/>
    </location>
</feature>
<dbReference type="PANTHER" id="PTHR47001:SF1">
    <property type="entry name" value="TRANSCRIPTION FACTOR BHLH11"/>
    <property type="match status" value="1"/>
</dbReference>
<keyword evidence="2" id="KW-0238">DNA-binding</keyword>
<keyword evidence="1" id="KW-0805">Transcription regulation</keyword>
<protein>
    <recommendedName>
        <fullName evidence="7">BHLH domain-containing protein</fullName>
    </recommendedName>
</protein>
<feature type="region of interest" description="Disordered" evidence="6">
    <location>
        <begin position="313"/>
        <end position="367"/>
    </location>
</feature>
<dbReference type="InterPro" id="IPR011598">
    <property type="entry name" value="bHLH_dom"/>
</dbReference>
<dbReference type="CDD" id="cd11446">
    <property type="entry name" value="bHLH_AtILR3_like"/>
    <property type="match status" value="1"/>
</dbReference>
<dbReference type="SUPFAM" id="SSF47459">
    <property type="entry name" value="HLH, helix-loop-helix DNA-binding domain"/>
    <property type="match status" value="1"/>
</dbReference>
<keyword evidence="3" id="KW-0804">Transcription</keyword>
<dbReference type="STRING" id="13333.U5DDP1"/>
<evidence type="ECO:0000256" key="6">
    <source>
        <dbReference type="SAM" id="MobiDB-lite"/>
    </source>
</evidence>
<dbReference type="InterPro" id="IPR057075">
    <property type="entry name" value="bHLH_IRO3"/>
</dbReference>
<dbReference type="Proteomes" id="UP000017836">
    <property type="component" value="Unassembled WGS sequence"/>
</dbReference>
<feature type="region of interest" description="Disordered" evidence="6">
    <location>
        <begin position="1"/>
        <end position="57"/>
    </location>
</feature>
<dbReference type="SMART" id="SM00353">
    <property type="entry name" value="HLH"/>
    <property type="match status" value="1"/>
</dbReference>
<evidence type="ECO:0000256" key="3">
    <source>
        <dbReference type="ARBA" id="ARBA00023163"/>
    </source>
</evidence>
<accession>U5DDP1</accession>
<evidence type="ECO:0000313" key="9">
    <source>
        <dbReference type="Proteomes" id="UP000017836"/>
    </source>
</evidence>
<evidence type="ECO:0000256" key="2">
    <source>
        <dbReference type="ARBA" id="ARBA00023125"/>
    </source>
</evidence>
<dbReference type="HOGENOM" id="CLU_687627_0_0_1"/>
<feature type="compositionally biased region" description="Polar residues" evidence="6">
    <location>
        <begin position="317"/>
        <end position="331"/>
    </location>
</feature>
<feature type="compositionally biased region" description="Low complexity" evidence="6">
    <location>
        <begin position="355"/>
        <end position="365"/>
    </location>
</feature>
<feature type="domain" description="BHLH" evidence="7">
    <location>
        <begin position="47"/>
        <end position="97"/>
    </location>
</feature>
<dbReference type="GO" id="GO:0006879">
    <property type="term" value="P:intracellular iron ion homeostasis"/>
    <property type="evidence" value="ECO:0000318"/>
    <property type="project" value="GO_Central"/>
</dbReference>
<dbReference type="PANTHER" id="PTHR47001">
    <property type="entry name" value="TRANSCRIPTION FACTOR BHLH121"/>
    <property type="match status" value="1"/>
</dbReference>
<dbReference type="GO" id="GO:0003700">
    <property type="term" value="F:DNA-binding transcription factor activity"/>
    <property type="evidence" value="ECO:0007669"/>
    <property type="project" value="InterPro"/>
</dbReference>
<evidence type="ECO:0000256" key="4">
    <source>
        <dbReference type="ARBA" id="ARBA00023242"/>
    </source>
</evidence>